<keyword evidence="4 7" id="KW-1133">Transmembrane helix</keyword>
<feature type="domain" description="SSD" evidence="8">
    <location>
        <begin position="645"/>
        <end position="736"/>
    </location>
</feature>
<keyword evidence="2" id="KW-1003">Cell membrane</keyword>
<feature type="transmembrane region" description="Helical" evidence="7">
    <location>
        <begin position="682"/>
        <end position="703"/>
    </location>
</feature>
<dbReference type="AlphaFoldDB" id="A0A518ALW6"/>
<accession>A0A518ALW6</accession>
<feature type="transmembrane region" description="Helical" evidence="7">
    <location>
        <begin position="581"/>
        <end position="600"/>
    </location>
</feature>
<dbReference type="PANTHER" id="PTHR33406:SF12">
    <property type="entry name" value="BLR2997 PROTEIN"/>
    <property type="match status" value="1"/>
</dbReference>
<reference evidence="9 10" key="1">
    <citation type="submission" date="2019-02" db="EMBL/GenBank/DDBJ databases">
        <title>Deep-cultivation of Planctomycetes and their phenomic and genomic characterization uncovers novel biology.</title>
        <authorList>
            <person name="Wiegand S."/>
            <person name="Jogler M."/>
            <person name="Boedeker C."/>
            <person name="Pinto D."/>
            <person name="Vollmers J."/>
            <person name="Rivas-Marin E."/>
            <person name="Kohn T."/>
            <person name="Peeters S.H."/>
            <person name="Heuer A."/>
            <person name="Rast P."/>
            <person name="Oberbeckmann S."/>
            <person name="Bunk B."/>
            <person name="Jeske O."/>
            <person name="Meyerdierks A."/>
            <person name="Storesund J.E."/>
            <person name="Kallscheuer N."/>
            <person name="Luecker S."/>
            <person name="Lage O.M."/>
            <person name="Pohl T."/>
            <person name="Merkel B.J."/>
            <person name="Hornburger P."/>
            <person name="Mueller R.-W."/>
            <person name="Bruemmer F."/>
            <person name="Labrenz M."/>
            <person name="Spormann A.M."/>
            <person name="Op den Camp H."/>
            <person name="Overmann J."/>
            <person name="Amann R."/>
            <person name="Jetten M.S.M."/>
            <person name="Mascher T."/>
            <person name="Medema M.H."/>
            <person name="Devos D.P."/>
            <person name="Kaster A.-K."/>
            <person name="Ovreas L."/>
            <person name="Rohde M."/>
            <person name="Galperin M.Y."/>
            <person name="Jogler C."/>
        </authorList>
    </citation>
    <scope>NUCLEOTIDE SEQUENCE [LARGE SCALE GENOMIC DNA]</scope>
    <source>
        <strain evidence="9 10">Pan181</strain>
    </source>
</reference>
<dbReference type="GO" id="GO:0005886">
    <property type="term" value="C:plasma membrane"/>
    <property type="evidence" value="ECO:0007669"/>
    <property type="project" value="UniProtKB-SubCell"/>
</dbReference>
<gene>
    <name evidence="9" type="ORF">Pan181_19050</name>
</gene>
<feature type="transmembrane region" description="Helical" evidence="7">
    <location>
        <begin position="639"/>
        <end position="661"/>
    </location>
</feature>
<keyword evidence="10" id="KW-1185">Reference proteome</keyword>
<dbReference type="Pfam" id="PF02460">
    <property type="entry name" value="Patched"/>
    <property type="match status" value="1"/>
</dbReference>
<dbReference type="SUPFAM" id="SSF82866">
    <property type="entry name" value="Multidrug efflux transporter AcrB transmembrane domain"/>
    <property type="match status" value="2"/>
</dbReference>
<dbReference type="OrthoDB" id="2112773at2"/>
<evidence type="ECO:0000313" key="10">
    <source>
        <dbReference type="Proteomes" id="UP000315750"/>
    </source>
</evidence>
<evidence type="ECO:0000256" key="5">
    <source>
        <dbReference type="ARBA" id="ARBA00023136"/>
    </source>
</evidence>
<dbReference type="Pfam" id="PF03176">
    <property type="entry name" value="MMPL"/>
    <property type="match status" value="1"/>
</dbReference>
<dbReference type="Proteomes" id="UP000315750">
    <property type="component" value="Chromosome"/>
</dbReference>
<protein>
    <submittedName>
        <fullName evidence="9">MMPL family protein</fullName>
    </submittedName>
</protein>
<organism evidence="9 10">
    <name type="scientific">Aeoliella mucimassa</name>
    <dbReference type="NCBI Taxonomy" id="2527972"/>
    <lineage>
        <taxon>Bacteria</taxon>
        <taxon>Pseudomonadati</taxon>
        <taxon>Planctomycetota</taxon>
        <taxon>Planctomycetia</taxon>
        <taxon>Pirellulales</taxon>
        <taxon>Lacipirellulaceae</taxon>
        <taxon>Aeoliella</taxon>
    </lineage>
</organism>
<feature type="transmembrane region" description="Helical" evidence="7">
    <location>
        <begin position="248"/>
        <end position="273"/>
    </location>
</feature>
<evidence type="ECO:0000256" key="4">
    <source>
        <dbReference type="ARBA" id="ARBA00022989"/>
    </source>
</evidence>
<comment type="subcellular location">
    <subcellularLocation>
        <location evidence="1">Cell membrane</location>
        <topology evidence="1">Multi-pass membrane protein</topology>
    </subcellularLocation>
</comment>
<evidence type="ECO:0000259" key="8">
    <source>
        <dbReference type="PROSITE" id="PS50156"/>
    </source>
</evidence>
<feature type="transmembrane region" description="Helical" evidence="7">
    <location>
        <begin position="222"/>
        <end position="242"/>
    </location>
</feature>
<evidence type="ECO:0000256" key="2">
    <source>
        <dbReference type="ARBA" id="ARBA00022475"/>
    </source>
</evidence>
<feature type="transmembrane region" description="Helical" evidence="7">
    <location>
        <begin position="607"/>
        <end position="627"/>
    </location>
</feature>
<keyword evidence="3 7" id="KW-0812">Transmembrane</keyword>
<dbReference type="InterPro" id="IPR004869">
    <property type="entry name" value="MMPL_dom"/>
</dbReference>
<evidence type="ECO:0000313" key="9">
    <source>
        <dbReference type="EMBL" id="QDU55711.1"/>
    </source>
</evidence>
<dbReference type="KEGG" id="amuc:Pan181_19050"/>
<dbReference type="InterPro" id="IPR000731">
    <property type="entry name" value="SSD"/>
</dbReference>
<evidence type="ECO:0000256" key="7">
    <source>
        <dbReference type="SAM" id="Phobius"/>
    </source>
</evidence>
<evidence type="ECO:0000256" key="1">
    <source>
        <dbReference type="ARBA" id="ARBA00004651"/>
    </source>
</evidence>
<feature type="transmembrane region" description="Helical" evidence="7">
    <location>
        <begin position="379"/>
        <end position="398"/>
    </location>
</feature>
<feature type="transmembrane region" description="Helical" evidence="7">
    <location>
        <begin position="324"/>
        <end position="347"/>
    </location>
</feature>
<dbReference type="InterPro" id="IPR050545">
    <property type="entry name" value="Mycobact_MmpL"/>
</dbReference>
<keyword evidence="5 7" id="KW-0472">Membrane</keyword>
<dbReference type="PANTHER" id="PTHR33406">
    <property type="entry name" value="MEMBRANE PROTEIN MJ1562-RELATED"/>
    <property type="match status" value="1"/>
</dbReference>
<sequence length="770" mass="82703">MNVHRQRLRLLLGYTLLALPLVVWGATRALDSNNNSPIDWVTSEFAPRRDYDKHCELFGPGDTLMLSWQGCTVENAPLDRLVQVLRTAKVFYQDDQWLFHKVTSGREAALSLSGGDSTITYQDAKRRLSGYLVGPDGSTTAVIVTFNAQGLAQRKRLVDLITKATEEFCGVRNDEMHLSGPVIDGLSVDNSSQATLSKFAGPSAVVIFLLCWLNLRSIRAALVVFGLAMLSQGATLALVYYAGDSMNALLIVLPPLIQVLAVAGGVHLTNYYFDLDQSTASKRRIATAIEHGWLPCVLSAGTTAIGMASLMSSQLQPIRAFGGYSAAGVLLTVGILLGLLPACYFFWPPGARQQSGGKRSAAPTRSSTWQVWASVLSRGNLAITAAGVVLTLVGAWYASQITTSVRIETMFASQHRVIEDYAWLESHVGPLVPLEVTLTFEETSPLTYRDKLALLWNLGKQLGTDQELSPAFSAANCFPPIVDLSAQPLPVQNQIIDQIIAQELPHYESMGLVKRGDQSVEHWRLTTRTTALGSADYGETLAHVDAIVDEVLADYSPDLRQGLSTNTTGIMPLVHAIQGQLLADLLHSFTAALLLITVVMTLVQSGVLAGLIAMLPNLFPIAIYFGVLGWRGDPIDIGVVMTASVALGIAVDDTFHFLTFFQRAYAKHASRDRAVRHALEHCGPAMIQTSVSCGLGLLVFALSDFLPTSRFATSMAMLLGLALAGDLVLLPALLLSPLGRLCTATPTSASSKAEDSGKLAAKASPASAAA</sequence>
<dbReference type="InterPro" id="IPR003392">
    <property type="entry name" value="PTHD_SSD"/>
</dbReference>
<dbReference type="Gene3D" id="1.20.1640.10">
    <property type="entry name" value="Multidrug efflux transporter AcrB transmembrane domain"/>
    <property type="match status" value="2"/>
</dbReference>
<dbReference type="RefSeq" id="WP_145246532.1">
    <property type="nucleotide sequence ID" value="NZ_CP036278.1"/>
</dbReference>
<evidence type="ECO:0000256" key="6">
    <source>
        <dbReference type="SAM" id="MobiDB-lite"/>
    </source>
</evidence>
<proteinExistence type="predicted"/>
<dbReference type="EMBL" id="CP036278">
    <property type="protein sequence ID" value="QDU55711.1"/>
    <property type="molecule type" value="Genomic_DNA"/>
</dbReference>
<feature type="transmembrane region" description="Helical" evidence="7">
    <location>
        <begin position="293"/>
        <end position="312"/>
    </location>
</feature>
<feature type="transmembrane region" description="Helical" evidence="7">
    <location>
        <begin position="199"/>
        <end position="215"/>
    </location>
</feature>
<name>A0A518ALW6_9BACT</name>
<evidence type="ECO:0000256" key="3">
    <source>
        <dbReference type="ARBA" id="ARBA00022692"/>
    </source>
</evidence>
<dbReference type="PROSITE" id="PS50156">
    <property type="entry name" value="SSD"/>
    <property type="match status" value="1"/>
</dbReference>
<feature type="region of interest" description="Disordered" evidence="6">
    <location>
        <begin position="747"/>
        <end position="770"/>
    </location>
</feature>
<feature type="transmembrane region" description="Helical" evidence="7">
    <location>
        <begin position="715"/>
        <end position="735"/>
    </location>
</feature>
<feature type="compositionally biased region" description="Low complexity" evidence="6">
    <location>
        <begin position="760"/>
        <end position="770"/>
    </location>
</feature>